<proteinExistence type="predicted"/>
<feature type="non-terminal residue" evidence="1">
    <location>
        <position position="55"/>
    </location>
</feature>
<comment type="caution">
    <text evidence="1">The sequence shown here is derived from an EMBL/GenBank/DDBJ whole genome shotgun (WGS) entry which is preliminary data.</text>
</comment>
<evidence type="ECO:0000313" key="2">
    <source>
        <dbReference type="Proteomes" id="UP001431783"/>
    </source>
</evidence>
<protein>
    <submittedName>
        <fullName evidence="1">Uncharacterized protein</fullName>
    </submittedName>
</protein>
<accession>A0AAW1U725</accession>
<reference evidence="1 2" key="1">
    <citation type="submission" date="2023-03" db="EMBL/GenBank/DDBJ databases">
        <title>Genome insight into feeding habits of ladybird beetles.</title>
        <authorList>
            <person name="Li H.-S."/>
            <person name="Huang Y.-H."/>
            <person name="Pang H."/>
        </authorList>
    </citation>
    <scope>NUCLEOTIDE SEQUENCE [LARGE SCALE GENOMIC DNA]</scope>
    <source>
        <strain evidence="1">SYSU_2023b</strain>
        <tissue evidence="1">Whole body</tissue>
    </source>
</reference>
<dbReference type="Proteomes" id="UP001431783">
    <property type="component" value="Unassembled WGS sequence"/>
</dbReference>
<keyword evidence="2" id="KW-1185">Reference proteome</keyword>
<organism evidence="1 2">
    <name type="scientific">Henosepilachna vigintioctopunctata</name>
    <dbReference type="NCBI Taxonomy" id="420089"/>
    <lineage>
        <taxon>Eukaryota</taxon>
        <taxon>Metazoa</taxon>
        <taxon>Ecdysozoa</taxon>
        <taxon>Arthropoda</taxon>
        <taxon>Hexapoda</taxon>
        <taxon>Insecta</taxon>
        <taxon>Pterygota</taxon>
        <taxon>Neoptera</taxon>
        <taxon>Endopterygota</taxon>
        <taxon>Coleoptera</taxon>
        <taxon>Polyphaga</taxon>
        <taxon>Cucujiformia</taxon>
        <taxon>Coccinelloidea</taxon>
        <taxon>Coccinellidae</taxon>
        <taxon>Epilachninae</taxon>
        <taxon>Epilachnini</taxon>
        <taxon>Henosepilachna</taxon>
    </lineage>
</organism>
<dbReference type="EMBL" id="JARQZJ010000047">
    <property type="protein sequence ID" value="KAK9878350.1"/>
    <property type="molecule type" value="Genomic_DNA"/>
</dbReference>
<name>A0AAW1U725_9CUCU</name>
<evidence type="ECO:0000313" key="1">
    <source>
        <dbReference type="EMBL" id="KAK9878350.1"/>
    </source>
</evidence>
<gene>
    <name evidence="1" type="ORF">WA026_021652</name>
</gene>
<sequence>MYDDDVPVTVSSETLEEISFQVVAVCLMLGVRDRPNFSNLDVLDSSYGLGPHVDG</sequence>
<dbReference type="AlphaFoldDB" id="A0AAW1U725"/>